<proteinExistence type="inferred from homology"/>
<evidence type="ECO:0000256" key="3">
    <source>
        <dbReference type="ARBA" id="ARBA00023002"/>
    </source>
</evidence>
<dbReference type="AlphaFoldDB" id="A0A927I056"/>
<evidence type="ECO:0000313" key="10">
    <source>
        <dbReference type="Proteomes" id="UP000619295"/>
    </source>
</evidence>
<comment type="caution">
    <text evidence="9">The sequence shown here is derived from an EMBL/GenBank/DDBJ whole genome shotgun (WGS) entry which is preliminary data.</text>
</comment>
<dbReference type="InterPro" id="IPR018170">
    <property type="entry name" value="Aldo/ket_reductase_CS"/>
</dbReference>
<protein>
    <submittedName>
        <fullName evidence="9">Aldo/keto reductase</fullName>
    </submittedName>
</protein>
<dbReference type="InterPro" id="IPR036812">
    <property type="entry name" value="NAD(P)_OxRdtase_dom_sf"/>
</dbReference>
<dbReference type="PRINTS" id="PR00069">
    <property type="entry name" value="ALDKETRDTASE"/>
</dbReference>
<keyword evidence="2" id="KW-0521">NADP</keyword>
<comment type="catalytic activity">
    <reaction evidence="4">
        <text>hydroxyacetone + NADP(+) = methylglyoxal + NADPH + H(+)</text>
        <dbReference type="Rhea" id="RHEA:27986"/>
        <dbReference type="ChEBI" id="CHEBI:15378"/>
        <dbReference type="ChEBI" id="CHEBI:17158"/>
        <dbReference type="ChEBI" id="CHEBI:27957"/>
        <dbReference type="ChEBI" id="CHEBI:57783"/>
        <dbReference type="ChEBI" id="CHEBI:58349"/>
    </reaction>
</comment>
<dbReference type="PANTHER" id="PTHR43827">
    <property type="entry name" value="2,5-DIKETO-D-GLUCONIC ACID REDUCTASE"/>
    <property type="match status" value="1"/>
</dbReference>
<dbReference type="RefSeq" id="WP_191125431.1">
    <property type="nucleotide sequence ID" value="NZ_JACXWY010000017.1"/>
</dbReference>
<dbReference type="CDD" id="cd19140">
    <property type="entry name" value="AKR_AKR3F3"/>
    <property type="match status" value="1"/>
</dbReference>
<feature type="active site" description="Proton donor" evidence="5">
    <location>
        <position position="53"/>
    </location>
</feature>
<dbReference type="Gene3D" id="3.20.20.100">
    <property type="entry name" value="NADP-dependent oxidoreductase domain"/>
    <property type="match status" value="1"/>
</dbReference>
<evidence type="ECO:0000256" key="1">
    <source>
        <dbReference type="ARBA" id="ARBA00007905"/>
    </source>
</evidence>
<evidence type="ECO:0000256" key="5">
    <source>
        <dbReference type="PIRSR" id="PIRSR000097-1"/>
    </source>
</evidence>
<organism evidence="9 10">
    <name type="scientific">Bosea spartocytisi</name>
    <dbReference type="NCBI Taxonomy" id="2773451"/>
    <lineage>
        <taxon>Bacteria</taxon>
        <taxon>Pseudomonadati</taxon>
        <taxon>Pseudomonadota</taxon>
        <taxon>Alphaproteobacteria</taxon>
        <taxon>Hyphomicrobiales</taxon>
        <taxon>Boseaceae</taxon>
        <taxon>Bosea</taxon>
    </lineage>
</organism>
<dbReference type="InterPro" id="IPR023210">
    <property type="entry name" value="NADP_OxRdtase_dom"/>
</dbReference>
<dbReference type="InterPro" id="IPR020471">
    <property type="entry name" value="AKR"/>
</dbReference>
<dbReference type="GO" id="GO:0051596">
    <property type="term" value="P:methylglyoxal catabolic process"/>
    <property type="evidence" value="ECO:0007669"/>
    <property type="project" value="TreeGrafter"/>
</dbReference>
<dbReference type="FunFam" id="3.20.20.100:FF:000002">
    <property type="entry name" value="2,5-diketo-D-gluconic acid reductase A"/>
    <property type="match status" value="1"/>
</dbReference>
<feature type="site" description="Lowers pKa of active site Tyr" evidence="7">
    <location>
        <position position="78"/>
    </location>
</feature>
<gene>
    <name evidence="9" type="ORF">IED13_21620</name>
</gene>
<dbReference type="Pfam" id="PF00248">
    <property type="entry name" value="Aldo_ket_red"/>
    <property type="match status" value="1"/>
</dbReference>
<dbReference type="Proteomes" id="UP000619295">
    <property type="component" value="Unassembled WGS sequence"/>
</dbReference>
<dbReference type="SUPFAM" id="SSF51430">
    <property type="entry name" value="NAD(P)-linked oxidoreductase"/>
    <property type="match status" value="1"/>
</dbReference>
<dbReference type="GO" id="GO:1990002">
    <property type="term" value="F:methylglyoxal reductase (NADPH) (acetol producing) activity"/>
    <property type="evidence" value="ECO:0007669"/>
    <property type="project" value="TreeGrafter"/>
</dbReference>
<evidence type="ECO:0000256" key="4">
    <source>
        <dbReference type="ARBA" id="ARBA00049445"/>
    </source>
</evidence>
<comment type="similarity">
    <text evidence="1">Belongs to the aldo/keto reductase family.</text>
</comment>
<evidence type="ECO:0000259" key="8">
    <source>
        <dbReference type="Pfam" id="PF00248"/>
    </source>
</evidence>
<accession>A0A927I056</accession>
<keyword evidence="10" id="KW-1185">Reference proteome</keyword>
<keyword evidence="3" id="KW-0560">Oxidoreductase</keyword>
<name>A0A927I056_9HYPH</name>
<feature type="domain" description="NADP-dependent oxidoreductase" evidence="8">
    <location>
        <begin position="20"/>
        <end position="262"/>
    </location>
</feature>
<reference evidence="9" key="1">
    <citation type="submission" date="2020-09" db="EMBL/GenBank/DDBJ databases">
        <title>Bosea spartocytisi sp. nov. a root nodule endophyte of Spartocytisus supranubius in the high mountain ecosystem fo the Teide National Park (Canary Islands, Spain).</title>
        <authorList>
            <person name="Pulido-Suarez L."/>
            <person name="Peix A."/>
            <person name="Igual J.M."/>
            <person name="Socas-Perez N."/>
            <person name="Velazquez E."/>
            <person name="Flores-Felix J.D."/>
            <person name="Leon-Barrios M."/>
        </authorList>
    </citation>
    <scope>NUCLEOTIDE SEQUENCE</scope>
    <source>
        <strain evidence="9">SSUT16</strain>
    </source>
</reference>
<evidence type="ECO:0000256" key="2">
    <source>
        <dbReference type="ARBA" id="ARBA00022857"/>
    </source>
</evidence>
<dbReference type="PANTHER" id="PTHR43827:SF3">
    <property type="entry name" value="NADP-DEPENDENT OXIDOREDUCTASE DOMAIN-CONTAINING PROTEIN"/>
    <property type="match status" value="1"/>
</dbReference>
<evidence type="ECO:0000313" key="9">
    <source>
        <dbReference type="EMBL" id="MBD3848305.1"/>
    </source>
</evidence>
<evidence type="ECO:0000256" key="6">
    <source>
        <dbReference type="PIRSR" id="PIRSR000097-2"/>
    </source>
</evidence>
<dbReference type="PROSITE" id="PS00062">
    <property type="entry name" value="ALDOKETO_REDUCTASE_2"/>
    <property type="match status" value="1"/>
</dbReference>
<sequence>MTGTIAATTKTIQGEVIPALGFGTFEITGPAGEAAIRTAIDLGYRQIDTAIRYGNEAEVGRAIRASGVPRGELFVTTKIWFNDLAPETVHRRVDESLDRLGLDQVDLLLVHWPTKDVPLAETLAAFAEEKRKGRTRLIGVSNFPVALLDEALEVHKAELFCNQVEYHPFLSQEKLLARMRRAGMLLNAYQPIARGKVFDNDLLNALGRKYGKSAGQVTLRWLVQQDGVGAIPRSSKPENMRANLEIFDFELSPEDMAAIHGLARGQRYSSFEWAPAWDD</sequence>
<feature type="binding site" evidence="6">
    <location>
        <position position="111"/>
    </location>
    <ligand>
        <name>substrate</name>
    </ligand>
</feature>
<evidence type="ECO:0000256" key="7">
    <source>
        <dbReference type="PIRSR" id="PIRSR000097-3"/>
    </source>
</evidence>
<dbReference type="EMBL" id="JACXWY010000017">
    <property type="protein sequence ID" value="MBD3848305.1"/>
    <property type="molecule type" value="Genomic_DNA"/>
</dbReference>
<dbReference type="PIRSF" id="PIRSF000097">
    <property type="entry name" value="AKR"/>
    <property type="match status" value="1"/>
</dbReference>